<feature type="region of interest" description="Disordered" evidence="1">
    <location>
        <begin position="62"/>
        <end position="109"/>
    </location>
</feature>
<sequence>MTEPQRSVTNRIMPTMSQVSNPVIDPIHCPVKGCSFTFRHTRNPRKSLASHLRYMIKNKNDAAHISAPKAPSNRRQYTDEQALAARKASTKKYQNKPETKSKRKHQRWVRQGKKAATAEFALYRLQPSEVEMTQYVENYIARHEEAECLYPQAPRQAPTSPNT</sequence>
<reference evidence="2 3" key="1">
    <citation type="journal article" date="2018" name="Nat. Ecol. Evol.">
        <title>Pezizomycetes genomes reveal the molecular basis of ectomycorrhizal truffle lifestyle.</title>
        <authorList>
            <person name="Murat C."/>
            <person name="Payen T."/>
            <person name="Noel B."/>
            <person name="Kuo A."/>
            <person name="Morin E."/>
            <person name="Chen J."/>
            <person name="Kohler A."/>
            <person name="Krizsan K."/>
            <person name="Balestrini R."/>
            <person name="Da Silva C."/>
            <person name="Montanini B."/>
            <person name="Hainaut M."/>
            <person name="Levati E."/>
            <person name="Barry K.W."/>
            <person name="Belfiori B."/>
            <person name="Cichocki N."/>
            <person name="Clum A."/>
            <person name="Dockter R.B."/>
            <person name="Fauchery L."/>
            <person name="Guy J."/>
            <person name="Iotti M."/>
            <person name="Le Tacon F."/>
            <person name="Lindquist E.A."/>
            <person name="Lipzen A."/>
            <person name="Malagnac F."/>
            <person name="Mello A."/>
            <person name="Molinier V."/>
            <person name="Miyauchi S."/>
            <person name="Poulain J."/>
            <person name="Riccioni C."/>
            <person name="Rubini A."/>
            <person name="Sitrit Y."/>
            <person name="Splivallo R."/>
            <person name="Traeger S."/>
            <person name="Wang M."/>
            <person name="Zifcakova L."/>
            <person name="Wipf D."/>
            <person name="Zambonelli A."/>
            <person name="Paolocci F."/>
            <person name="Nowrousian M."/>
            <person name="Ottonello S."/>
            <person name="Baldrian P."/>
            <person name="Spatafora J.W."/>
            <person name="Henrissat B."/>
            <person name="Nagy L.G."/>
            <person name="Aury J.M."/>
            <person name="Wincker P."/>
            <person name="Grigoriev I.V."/>
            <person name="Bonfante P."/>
            <person name="Martin F.M."/>
        </authorList>
    </citation>
    <scope>NUCLEOTIDE SEQUENCE [LARGE SCALE GENOMIC DNA]</scope>
    <source>
        <strain evidence="2 3">120613-1</strain>
    </source>
</reference>
<keyword evidence="3" id="KW-1185">Reference proteome</keyword>
<organism evidence="2 3">
    <name type="scientific">Choiromyces venosus 120613-1</name>
    <dbReference type="NCBI Taxonomy" id="1336337"/>
    <lineage>
        <taxon>Eukaryota</taxon>
        <taxon>Fungi</taxon>
        <taxon>Dikarya</taxon>
        <taxon>Ascomycota</taxon>
        <taxon>Pezizomycotina</taxon>
        <taxon>Pezizomycetes</taxon>
        <taxon>Pezizales</taxon>
        <taxon>Tuberaceae</taxon>
        <taxon>Choiromyces</taxon>
    </lineage>
</organism>
<feature type="non-terminal residue" evidence="2">
    <location>
        <position position="163"/>
    </location>
</feature>
<name>A0A3N4J462_9PEZI</name>
<protein>
    <submittedName>
        <fullName evidence="2">Uncharacterized protein</fullName>
    </submittedName>
</protein>
<evidence type="ECO:0000313" key="2">
    <source>
        <dbReference type="EMBL" id="RPA92027.1"/>
    </source>
</evidence>
<proteinExistence type="predicted"/>
<accession>A0A3N4J462</accession>
<dbReference type="Proteomes" id="UP000276215">
    <property type="component" value="Unassembled WGS sequence"/>
</dbReference>
<dbReference type="AlphaFoldDB" id="A0A3N4J462"/>
<dbReference type="EMBL" id="ML120482">
    <property type="protein sequence ID" value="RPA92027.1"/>
    <property type="molecule type" value="Genomic_DNA"/>
</dbReference>
<evidence type="ECO:0000256" key="1">
    <source>
        <dbReference type="SAM" id="MobiDB-lite"/>
    </source>
</evidence>
<evidence type="ECO:0000313" key="3">
    <source>
        <dbReference type="Proteomes" id="UP000276215"/>
    </source>
</evidence>
<gene>
    <name evidence="2" type="ORF">L873DRAFT_1818359</name>
</gene>